<evidence type="ECO:0000256" key="6">
    <source>
        <dbReference type="SAM" id="Phobius"/>
    </source>
</evidence>
<feature type="transmembrane region" description="Helical" evidence="6">
    <location>
        <begin position="6"/>
        <end position="25"/>
    </location>
</feature>
<feature type="domain" description="Type II secretion system protein GspF" evidence="7">
    <location>
        <begin position="152"/>
        <end position="274"/>
    </location>
</feature>
<dbReference type="RefSeq" id="WP_146886761.1">
    <property type="nucleotide sequence ID" value="NZ_BJYG01000011.1"/>
</dbReference>
<feature type="transmembrane region" description="Helical" evidence="6">
    <location>
        <begin position="249"/>
        <end position="274"/>
    </location>
</feature>
<dbReference type="AlphaFoldDB" id="A0A511XIM1"/>
<protein>
    <recommendedName>
        <fullName evidence="7">Type II secretion system protein GspF domain-containing protein</fullName>
    </recommendedName>
</protein>
<keyword evidence="2" id="KW-1003">Cell membrane</keyword>
<comment type="subcellular location">
    <subcellularLocation>
        <location evidence="1">Cell membrane</location>
        <topology evidence="1">Multi-pass membrane protein</topology>
    </subcellularLocation>
</comment>
<keyword evidence="4 6" id="KW-1133">Transmembrane helix</keyword>
<evidence type="ECO:0000256" key="5">
    <source>
        <dbReference type="ARBA" id="ARBA00023136"/>
    </source>
</evidence>
<keyword evidence="5 6" id="KW-0472">Membrane</keyword>
<dbReference type="InterPro" id="IPR018076">
    <property type="entry name" value="T2SS_GspF_dom"/>
</dbReference>
<gene>
    <name evidence="8" type="ORF">AOE01nite_10170</name>
</gene>
<proteinExistence type="predicted"/>
<reference evidence="8 9" key="1">
    <citation type="submission" date="2019-07" db="EMBL/GenBank/DDBJ databases">
        <title>Whole genome shotgun sequence of Acetobacter oeni NBRC 105207.</title>
        <authorList>
            <person name="Hosoyama A."/>
            <person name="Uohara A."/>
            <person name="Ohji S."/>
            <person name="Ichikawa N."/>
        </authorList>
    </citation>
    <scope>NUCLEOTIDE SEQUENCE [LARGE SCALE GENOMIC DNA]</scope>
    <source>
        <strain evidence="8 9">NBRC 105207</strain>
    </source>
</reference>
<keyword evidence="3 6" id="KW-0812">Transmembrane</keyword>
<evidence type="ECO:0000256" key="2">
    <source>
        <dbReference type="ARBA" id="ARBA00022475"/>
    </source>
</evidence>
<evidence type="ECO:0000256" key="3">
    <source>
        <dbReference type="ARBA" id="ARBA00022692"/>
    </source>
</evidence>
<dbReference type="Proteomes" id="UP000321746">
    <property type="component" value="Unassembled WGS sequence"/>
</dbReference>
<dbReference type="GO" id="GO:0005886">
    <property type="term" value="C:plasma membrane"/>
    <property type="evidence" value="ECO:0007669"/>
    <property type="project" value="UniProtKB-SubCell"/>
</dbReference>
<evidence type="ECO:0000313" key="8">
    <source>
        <dbReference type="EMBL" id="GEN62793.1"/>
    </source>
</evidence>
<feature type="transmembrane region" description="Helical" evidence="6">
    <location>
        <begin position="90"/>
        <end position="111"/>
    </location>
</feature>
<dbReference type="OrthoDB" id="9803381at2"/>
<dbReference type="Pfam" id="PF00482">
    <property type="entry name" value="T2SSF"/>
    <property type="match status" value="1"/>
</dbReference>
<evidence type="ECO:0000256" key="1">
    <source>
        <dbReference type="ARBA" id="ARBA00004651"/>
    </source>
</evidence>
<dbReference type="PANTHER" id="PTHR35007:SF1">
    <property type="entry name" value="PILUS ASSEMBLY PROTEIN"/>
    <property type="match status" value="1"/>
</dbReference>
<organism evidence="8 9">
    <name type="scientific">Acetobacter oeni</name>
    <dbReference type="NCBI Taxonomy" id="304077"/>
    <lineage>
        <taxon>Bacteria</taxon>
        <taxon>Pseudomonadati</taxon>
        <taxon>Pseudomonadota</taxon>
        <taxon>Alphaproteobacteria</taxon>
        <taxon>Acetobacterales</taxon>
        <taxon>Acetobacteraceae</taxon>
        <taxon>Acetobacter</taxon>
    </lineage>
</organism>
<dbReference type="InterPro" id="IPR042094">
    <property type="entry name" value="T2SS_GspF_sf"/>
</dbReference>
<dbReference type="Gene3D" id="1.20.81.30">
    <property type="entry name" value="Type II secretion system (T2SS), domain F"/>
    <property type="match status" value="1"/>
</dbReference>
<evidence type="ECO:0000256" key="4">
    <source>
        <dbReference type="ARBA" id="ARBA00022989"/>
    </source>
</evidence>
<evidence type="ECO:0000313" key="9">
    <source>
        <dbReference type="Proteomes" id="UP000321746"/>
    </source>
</evidence>
<comment type="caution">
    <text evidence="8">The sequence shown here is derived from an EMBL/GenBank/DDBJ whole genome shotgun (WGS) entry which is preliminary data.</text>
</comment>
<keyword evidence="9" id="KW-1185">Reference proteome</keyword>
<sequence>MFGLFGVECALILIALCNILAFSAFKKEKNYNRLRSERISQVTISDRVMIVEAPLNIYSKKKKTSIYYSLLNNILGVDVNSSLYKSTYVIKISSIIVFIITIISFILGYFLDRVAVESSPLVDIAIIRIYFLRIHGKYNAKLIEQLPEAVFMMSRCLKVGVSLSRTLEIVSQQAPEPTKNLFEDVVHKVAVGKELGEALEDLAGNGGIKEYRFFSIIVRLQSRTGGGLAEILESFASTIRKRTQAKKKAIALASEARTSCYVLAGLPLFMAGLMSFMNPKYIAVLYTTPSGIKMLYAAIILFVMGISSMIFITKFTLRS</sequence>
<accession>A0A511XIM1</accession>
<name>A0A511XIM1_9PROT</name>
<dbReference type="PANTHER" id="PTHR35007">
    <property type="entry name" value="INTEGRAL MEMBRANE PROTEIN-RELATED"/>
    <property type="match status" value="1"/>
</dbReference>
<feature type="transmembrane region" description="Helical" evidence="6">
    <location>
        <begin position="294"/>
        <end position="317"/>
    </location>
</feature>
<dbReference type="EMBL" id="BJYG01000011">
    <property type="protein sequence ID" value="GEN62793.1"/>
    <property type="molecule type" value="Genomic_DNA"/>
</dbReference>
<evidence type="ECO:0000259" key="7">
    <source>
        <dbReference type="Pfam" id="PF00482"/>
    </source>
</evidence>